<dbReference type="STRING" id="591159.SSQG_07650"/>
<reference evidence="2" key="1">
    <citation type="submission" date="2009-02" db="EMBL/GenBank/DDBJ databases">
        <title>Annotation of Streptomyces viridochromogenes strain DSM 40736.</title>
        <authorList>
            <consortium name="The Broad Institute Genome Sequencing Platform"/>
            <consortium name="Broad Institute Microbial Sequencing Center"/>
            <person name="Fischbach M."/>
            <person name="Godfrey P."/>
            <person name="Ward D."/>
            <person name="Young S."/>
            <person name="Zeng Q."/>
            <person name="Koehrsen M."/>
            <person name="Alvarado L."/>
            <person name="Berlin A.M."/>
            <person name="Bochicchio J."/>
            <person name="Borenstein D."/>
            <person name="Chapman S.B."/>
            <person name="Chen Z."/>
            <person name="Engels R."/>
            <person name="Freedman E."/>
            <person name="Gellesch M."/>
            <person name="Goldberg J."/>
            <person name="Griggs A."/>
            <person name="Gujja S."/>
            <person name="Heilman E.R."/>
            <person name="Heiman D.I."/>
            <person name="Hepburn T.A."/>
            <person name="Howarth C."/>
            <person name="Jen D."/>
            <person name="Larson L."/>
            <person name="Lewis B."/>
            <person name="Mehta T."/>
            <person name="Park D."/>
            <person name="Pearson M."/>
            <person name="Richards J."/>
            <person name="Roberts A."/>
            <person name="Saif S."/>
            <person name="Shea T.D."/>
            <person name="Shenoy N."/>
            <person name="Sisk P."/>
            <person name="Stolte C."/>
            <person name="Sykes S.N."/>
            <person name="Thomson T."/>
            <person name="Walk T."/>
            <person name="White J."/>
            <person name="Yandava C."/>
            <person name="Straight P."/>
            <person name="Clardy J."/>
            <person name="Hung D."/>
            <person name="Kolter R."/>
            <person name="Mekalanos J."/>
            <person name="Walker S."/>
            <person name="Walsh C.T."/>
            <person name="Wieland-Brown L.C."/>
            <person name="Haas B."/>
            <person name="Nusbaum C."/>
            <person name="Birren B."/>
        </authorList>
    </citation>
    <scope>NUCLEOTIDE SEQUENCE [LARGE SCALE GENOMIC DNA]</scope>
    <source>
        <strain evidence="2">DSM 40736 / JCM 4977 / BCRC 1201 / Tue 494</strain>
    </source>
</reference>
<organism evidence="1 2">
    <name type="scientific">Streptomyces viridochromogenes (strain DSM 40736 / JCM 4977 / BCRC 1201 / Tue 494)</name>
    <dbReference type="NCBI Taxonomy" id="591159"/>
    <lineage>
        <taxon>Bacteria</taxon>
        <taxon>Bacillati</taxon>
        <taxon>Actinomycetota</taxon>
        <taxon>Actinomycetes</taxon>
        <taxon>Kitasatosporales</taxon>
        <taxon>Streptomycetaceae</taxon>
        <taxon>Streptomyces</taxon>
    </lineage>
</organism>
<proteinExistence type="predicted"/>
<evidence type="ECO:0000313" key="2">
    <source>
        <dbReference type="Proteomes" id="UP000004184"/>
    </source>
</evidence>
<dbReference type="AlphaFoldDB" id="D9XHV3"/>
<dbReference type="Proteomes" id="UP000004184">
    <property type="component" value="Unassembled WGS sequence"/>
</dbReference>
<sequence>MSLFHPLPSTGVPQAGQMPAFGDARASALLAKAAAAGLKPKSDTELLPVLLELTGSNIPVNKWPTQLKCLFRARGPGSCDAGHGETVTGCCRGQLRLSTA</sequence>
<evidence type="ECO:0000313" key="1">
    <source>
        <dbReference type="EMBL" id="EFL37132.1"/>
    </source>
</evidence>
<gene>
    <name evidence="1" type="ORF">SSQG_07650</name>
</gene>
<accession>D9XHV3</accession>
<keyword evidence="2" id="KW-1185">Reference proteome</keyword>
<dbReference type="HOGENOM" id="CLU_2304562_0_0_11"/>
<name>D9XHV3_STRVT</name>
<protein>
    <submittedName>
        <fullName evidence="1">Predicted protein</fullName>
    </submittedName>
</protein>
<dbReference type="EMBL" id="GG657757">
    <property type="protein sequence ID" value="EFL37132.1"/>
    <property type="molecule type" value="Genomic_DNA"/>
</dbReference>